<sequence>MEHNVSVWHIGLDMDLVAAAYAISLPLSSSSSSLSYTCKISRGICCTAYYVQSRVIQDKGPVFASAFSPLTMIIVGHNGASSSLLRRSTWEVVGSVLIIVGLYSNLWGKNMANKEKEWEAMDMPVHGNR</sequence>
<protein>
    <submittedName>
        <fullName evidence="4">(wild Malaysian banana) hypothetical protein</fullName>
    </submittedName>
</protein>
<gene>
    <name evidence="4" type="ORF">GSMUA_163550.1</name>
</gene>
<dbReference type="GO" id="GO:0016020">
    <property type="term" value="C:membrane"/>
    <property type="evidence" value="ECO:0007669"/>
    <property type="project" value="InterPro"/>
</dbReference>
<dbReference type="InterPro" id="IPR030184">
    <property type="entry name" value="WAT1-related"/>
</dbReference>
<keyword evidence="3" id="KW-0472">Membrane</keyword>
<evidence type="ECO:0000256" key="3">
    <source>
        <dbReference type="ARBA" id="ARBA00023136"/>
    </source>
</evidence>
<dbReference type="PANTHER" id="PTHR31218">
    <property type="entry name" value="WAT1-RELATED PROTEIN"/>
    <property type="match status" value="1"/>
</dbReference>
<evidence type="ECO:0000256" key="1">
    <source>
        <dbReference type="ARBA" id="ARBA00022692"/>
    </source>
</evidence>
<evidence type="ECO:0000256" key="2">
    <source>
        <dbReference type="ARBA" id="ARBA00022989"/>
    </source>
</evidence>
<organism evidence="4">
    <name type="scientific">Musa acuminata subsp. malaccensis</name>
    <name type="common">Wild banana</name>
    <name type="synonym">Musa malaccensis</name>
    <dbReference type="NCBI Taxonomy" id="214687"/>
    <lineage>
        <taxon>Eukaryota</taxon>
        <taxon>Viridiplantae</taxon>
        <taxon>Streptophyta</taxon>
        <taxon>Embryophyta</taxon>
        <taxon>Tracheophyta</taxon>
        <taxon>Spermatophyta</taxon>
        <taxon>Magnoliopsida</taxon>
        <taxon>Liliopsida</taxon>
        <taxon>Zingiberales</taxon>
        <taxon>Musaceae</taxon>
        <taxon>Musa</taxon>
    </lineage>
</organism>
<proteinExistence type="predicted"/>
<dbReference type="GO" id="GO:0022857">
    <property type="term" value="F:transmembrane transporter activity"/>
    <property type="evidence" value="ECO:0007669"/>
    <property type="project" value="InterPro"/>
</dbReference>
<reference evidence="4" key="1">
    <citation type="submission" date="2021-03" db="EMBL/GenBank/DDBJ databases">
        <authorList>
            <consortium name="Genoscope - CEA"/>
            <person name="William W."/>
        </authorList>
    </citation>
    <scope>NUCLEOTIDE SEQUENCE</scope>
    <source>
        <strain evidence="4">Doubled-haploid Pahang</strain>
    </source>
</reference>
<dbReference type="AlphaFoldDB" id="A0A8D7AER3"/>
<keyword evidence="2" id="KW-1133">Transmembrane helix</keyword>
<evidence type="ECO:0000313" key="4">
    <source>
        <dbReference type="EMBL" id="CAG1846561.1"/>
    </source>
</evidence>
<name>A0A8D7AER3_MUSAM</name>
<dbReference type="EMBL" id="HG996471">
    <property type="protein sequence ID" value="CAG1846561.1"/>
    <property type="molecule type" value="Genomic_DNA"/>
</dbReference>
<keyword evidence="1" id="KW-0812">Transmembrane</keyword>
<accession>A0A8D7AER3</accession>